<protein>
    <submittedName>
        <fullName evidence="3">Uncharacterized protein</fullName>
    </submittedName>
</protein>
<feature type="compositionally biased region" description="Polar residues" evidence="1">
    <location>
        <begin position="132"/>
        <end position="145"/>
    </location>
</feature>
<proteinExistence type="predicted"/>
<evidence type="ECO:0000256" key="2">
    <source>
        <dbReference type="SAM" id="SignalP"/>
    </source>
</evidence>
<feature type="signal peptide" evidence="2">
    <location>
        <begin position="1"/>
        <end position="17"/>
    </location>
</feature>
<dbReference type="AlphaFoldDB" id="A0A4C1VKY1"/>
<dbReference type="OrthoDB" id="8143265at2759"/>
<dbReference type="Proteomes" id="UP000299102">
    <property type="component" value="Unassembled WGS sequence"/>
</dbReference>
<evidence type="ECO:0000256" key="1">
    <source>
        <dbReference type="SAM" id="MobiDB-lite"/>
    </source>
</evidence>
<evidence type="ECO:0000313" key="4">
    <source>
        <dbReference type="Proteomes" id="UP000299102"/>
    </source>
</evidence>
<feature type="region of interest" description="Disordered" evidence="1">
    <location>
        <begin position="132"/>
        <end position="163"/>
    </location>
</feature>
<feature type="compositionally biased region" description="Basic and acidic residues" evidence="1">
    <location>
        <begin position="153"/>
        <end position="163"/>
    </location>
</feature>
<dbReference type="EMBL" id="BGZK01000363">
    <property type="protein sequence ID" value="GBP39299.1"/>
    <property type="molecule type" value="Genomic_DNA"/>
</dbReference>
<keyword evidence="2" id="KW-0732">Signal</keyword>
<evidence type="ECO:0000313" key="3">
    <source>
        <dbReference type="EMBL" id="GBP39299.1"/>
    </source>
</evidence>
<gene>
    <name evidence="3" type="ORF">EVAR_20527_1</name>
</gene>
<organism evidence="3 4">
    <name type="scientific">Eumeta variegata</name>
    <name type="common">Bagworm moth</name>
    <name type="synonym">Eumeta japonica</name>
    <dbReference type="NCBI Taxonomy" id="151549"/>
    <lineage>
        <taxon>Eukaryota</taxon>
        <taxon>Metazoa</taxon>
        <taxon>Ecdysozoa</taxon>
        <taxon>Arthropoda</taxon>
        <taxon>Hexapoda</taxon>
        <taxon>Insecta</taxon>
        <taxon>Pterygota</taxon>
        <taxon>Neoptera</taxon>
        <taxon>Endopterygota</taxon>
        <taxon>Lepidoptera</taxon>
        <taxon>Glossata</taxon>
        <taxon>Ditrysia</taxon>
        <taxon>Tineoidea</taxon>
        <taxon>Psychidae</taxon>
        <taxon>Oiketicinae</taxon>
        <taxon>Eumeta</taxon>
    </lineage>
</organism>
<sequence>MHIKIFVLLLTASACLCMHLGLNADVFRERYNEDESVQKNSFRIIDSAPVRTDAHIQNEKDNVSADKVINSRIKRSSVGVGCPTGYQRTEIGSEKISHTPKYLEANEDYLYPFCFKKRRVMAEATTMRCDVSQTNGPLFTTSSSNRDSDEDEKTDKDKDEKLDDSQKAKLLSFNYHGGHNIDTTEPLGDGDFLETQELDYGNYFDDPRHADYKKSRVTSKEFISKVETVDTVVSNSRSSLDERKQAIMFW</sequence>
<name>A0A4C1VKY1_EUMVA</name>
<accession>A0A4C1VKY1</accession>
<feature type="chain" id="PRO_5020030183" evidence="2">
    <location>
        <begin position="18"/>
        <end position="250"/>
    </location>
</feature>
<dbReference type="PROSITE" id="PS51257">
    <property type="entry name" value="PROKAR_LIPOPROTEIN"/>
    <property type="match status" value="1"/>
</dbReference>
<comment type="caution">
    <text evidence="3">The sequence shown here is derived from an EMBL/GenBank/DDBJ whole genome shotgun (WGS) entry which is preliminary data.</text>
</comment>
<keyword evidence="4" id="KW-1185">Reference proteome</keyword>
<reference evidence="3 4" key="1">
    <citation type="journal article" date="2019" name="Commun. Biol.">
        <title>The bagworm genome reveals a unique fibroin gene that provides high tensile strength.</title>
        <authorList>
            <person name="Kono N."/>
            <person name="Nakamura H."/>
            <person name="Ohtoshi R."/>
            <person name="Tomita M."/>
            <person name="Numata K."/>
            <person name="Arakawa K."/>
        </authorList>
    </citation>
    <scope>NUCLEOTIDE SEQUENCE [LARGE SCALE GENOMIC DNA]</scope>
</reference>